<feature type="transmembrane region" description="Helical" evidence="7">
    <location>
        <begin position="12"/>
        <end position="35"/>
    </location>
</feature>
<dbReference type="OrthoDB" id="8190653at2759"/>
<evidence type="ECO:0000256" key="3">
    <source>
        <dbReference type="ARBA" id="ARBA00022475"/>
    </source>
</evidence>
<keyword evidence="6 7" id="KW-0472">Membrane</keyword>
<dbReference type="InterPro" id="IPR050895">
    <property type="entry name" value="XK-related_scramblase"/>
</dbReference>
<feature type="transmembrane region" description="Helical" evidence="7">
    <location>
        <begin position="273"/>
        <end position="293"/>
    </location>
</feature>
<evidence type="ECO:0000313" key="8">
    <source>
        <dbReference type="EMBL" id="CAD7242915.1"/>
    </source>
</evidence>
<name>A0A7R9A094_9CRUS</name>
<proteinExistence type="inferred from homology"/>
<dbReference type="GO" id="GO:0005886">
    <property type="term" value="C:plasma membrane"/>
    <property type="evidence" value="ECO:0007669"/>
    <property type="project" value="UniProtKB-SubCell"/>
</dbReference>
<evidence type="ECO:0000256" key="6">
    <source>
        <dbReference type="ARBA" id="ARBA00023136"/>
    </source>
</evidence>
<reference evidence="8" key="1">
    <citation type="submission" date="2020-11" db="EMBL/GenBank/DDBJ databases">
        <authorList>
            <person name="Tran Van P."/>
        </authorList>
    </citation>
    <scope>NUCLEOTIDE SEQUENCE</scope>
</reference>
<keyword evidence="4 7" id="KW-0812">Transmembrane</keyword>
<keyword evidence="9" id="KW-1185">Reference proteome</keyword>
<dbReference type="PANTHER" id="PTHR16024:SF10">
    <property type="entry name" value="XK-RELATED PROTEIN"/>
    <property type="match status" value="1"/>
</dbReference>
<feature type="transmembrane region" description="Helical" evidence="7">
    <location>
        <begin position="88"/>
        <end position="109"/>
    </location>
</feature>
<dbReference type="Pfam" id="PF09815">
    <property type="entry name" value="XK-related"/>
    <property type="match status" value="1"/>
</dbReference>
<dbReference type="InterPro" id="IPR018629">
    <property type="entry name" value="XK-rel"/>
</dbReference>
<comment type="similarity">
    <text evidence="2 7">Belongs to the XK family.</text>
</comment>
<sequence length="317" mass="37169">MESDRHLGPITWPAWLYVLVFYVLPMTLDLVIYAGDLVTDLRVAHLHYLNDSPSWGFWTVFFVFLPAILCFVVCVYRLFSKHSDEVPYVLKWMAIYIVCVFFFPLYPIFRYLRVLPYALMAMCSDRNREENLLQCKEPSQAKTFRFLEAFLESTPQFILQAIILLKSKESNLILETTQLQAMIFSLLSIAMTVITYEQDAKEEGRALTKHKVLPQEKKRKDPWQSETPEEHEEREVVAEEARVNLLEKVLRFIAWLLLLTGRLFALALFASIFYYYFFVLAAVHMIAVTVYLVLKTPVDLDFKTIIIFIFFSFISLC</sequence>
<evidence type="ECO:0000256" key="4">
    <source>
        <dbReference type="ARBA" id="ARBA00022692"/>
    </source>
</evidence>
<comment type="subcellular location">
    <subcellularLocation>
        <location evidence="1">Cell membrane</location>
        <topology evidence="1">Multi-pass membrane protein</topology>
    </subcellularLocation>
    <subcellularLocation>
        <location evidence="7">Membrane</location>
        <topology evidence="7">Multi-pass membrane protein</topology>
    </subcellularLocation>
</comment>
<organism evidence="8">
    <name type="scientific">Darwinula stevensoni</name>
    <dbReference type="NCBI Taxonomy" id="69355"/>
    <lineage>
        <taxon>Eukaryota</taxon>
        <taxon>Metazoa</taxon>
        <taxon>Ecdysozoa</taxon>
        <taxon>Arthropoda</taxon>
        <taxon>Crustacea</taxon>
        <taxon>Oligostraca</taxon>
        <taxon>Ostracoda</taxon>
        <taxon>Podocopa</taxon>
        <taxon>Podocopida</taxon>
        <taxon>Darwinulocopina</taxon>
        <taxon>Darwinuloidea</taxon>
        <taxon>Darwinulidae</taxon>
        <taxon>Darwinula</taxon>
    </lineage>
</organism>
<accession>A0A7R9A094</accession>
<evidence type="ECO:0000313" key="9">
    <source>
        <dbReference type="Proteomes" id="UP000677054"/>
    </source>
</evidence>
<feature type="transmembrane region" description="Helical" evidence="7">
    <location>
        <begin position="55"/>
        <end position="76"/>
    </location>
</feature>
<dbReference type="Proteomes" id="UP000677054">
    <property type="component" value="Unassembled WGS sequence"/>
</dbReference>
<keyword evidence="5 7" id="KW-1133">Transmembrane helix</keyword>
<dbReference type="GO" id="GO:0043652">
    <property type="term" value="P:engulfment of apoptotic cell"/>
    <property type="evidence" value="ECO:0007669"/>
    <property type="project" value="TreeGrafter"/>
</dbReference>
<dbReference type="GO" id="GO:0070782">
    <property type="term" value="P:phosphatidylserine exposure on apoptotic cell surface"/>
    <property type="evidence" value="ECO:0007669"/>
    <property type="project" value="TreeGrafter"/>
</dbReference>
<evidence type="ECO:0000256" key="1">
    <source>
        <dbReference type="ARBA" id="ARBA00004651"/>
    </source>
</evidence>
<dbReference type="GO" id="GO:1902742">
    <property type="term" value="P:apoptotic process involved in development"/>
    <property type="evidence" value="ECO:0007669"/>
    <property type="project" value="TreeGrafter"/>
</dbReference>
<keyword evidence="3" id="KW-1003">Cell membrane</keyword>
<dbReference type="EMBL" id="LR899852">
    <property type="protein sequence ID" value="CAD7242915.1"/>
    <property type="molecule type" value="Genomic_DNA"/>
</dbReference>
<dbReference type="EMBL" id="CAJPEV010000335">
    <property type="protein sequence ID" value="CAG0884149.1"/>
    <property type="molecule type" value="Genomic_DNA"/>
</dbReference>
<protein>
    <recommendedName>
        <fullName evidence="7">XK-related protein</fullName>
    </recommendedName>
</protein>
<dbReference type="AlphaFoldDB" id="A0A7R9A094"/>
<dbReference type="PANTHER" id="PTHR16024">
    <property type="entry name" value="XK-RELATED PROTEIN"/>
    <property type="match status" value="1"/>
</dbReference>
<evidence type="ECO:0000256" key="5">
    <source>
        <dbReference type="ARBA" id="ARBA00022989"/>
    </source>
</evidence>
<evidence type="ECO:0000256" key="7">
    <source>
        <dbReference type="RuleBase" id="RU910716"/>
    </source>
</evidence>
<gene>
    <name evidence="8" type="ORF">DSTB1V02_LOCUS2856</name>
</gene>
<evidence type="ECO:0000256" key="2">
    <source>
        <dbReference type="ARBA" id="ARBA00008789"/>
    </source>
</evidence>